<dbReference type="AlphaFoldDB" id="T1ERM6"/>
<reference evidence="19" key="3">
    <citation type="submission" date="2015-06" db="UniProtKB">
        <authorList>
            <consortium name="EnsemblMetazoa"/>
        </authorList>
    </citation>
    <scope>IDENTIFICATION</scope>
</reference>
<organism evidence="19 20">
    <name type="scientific">Helobdella robusta</name>
    <name type="common">Californian leech</name>
    <dbReference type="NCBI Taxonomy" id="6412"/>
    <lineage>
        <taxon>Eukaryota</taxon>
        <taxon>Metazoa</taxon>
        <taxon>Spiralia</taxon>
        <taxon>Lophotrochozoa</taxon>
        <taxon>Annelida</taxon>
        <taxon>Clitellata</taxon>
        <taxon>Hirudinea</taxon>
        <taxon>Rhynchobdellida</taxon>
        <taxon>Glossiphoniidae</taxon>
        <taxon>Helobdella</taxon>
    </lineage>
</organism>
<reference evidence="18 20" key="2">
    <citation type="journal article" date="2013" name="Nature">
        <title>Insights into bilaterian evolution from three spiralian genomes.</title>
        <authorList>
            <person name="Simakov O."/>
            <person name="Marletaz F."/>
            <person name="Cho S.J."/>
            <person name="Edsinger-Gonzales E."/>
            <person name="Havlak P."/>
            <person name="Hellsten U."/>
            <person name="Kuo D.H."/>
            <person name="Larsson T."/>
            <person name="Lv J."/>
            <person name="Arendt D."/>
            <person name="Savage R."/>
            <person name="Osoegawa K."/>
            <person name="de Jong P."/>
            <person name="Grimwood J."/>
            <person name="Chapman J.A."/>
            <person name="Shapiro H."/>
            <person name="Aerts A."/>
            <person name="Otillar R.P."/>
            <person name="Terry A.Y."/>
            <person name="Boore J.L."/>
            <person name="Grigoriev I.V."/>
            <person name="Lindberg D.R."/>
            <person name="Seaver E.C."/>
            <person name="Weisblat D.A."/>
            <person name="Putnam N.H."/>
            <person name="Rokhsar D.S."/>
        </authorList>
    </citation>
    <scope>NUCLEOTIDE SEQUENCE</scope>
</reference>
<keyword evidence="9" id="KW-0809">Transit peptide</keyword>
<evidence type="ECO:0000256" key="10">
    <source>
        <dbReference type="ARBA" id="ARBA00022982"/>
    </source>
</evidence>
<evidence type="ECO:0000256" key="12">
    <source>
        <dbReference type="ARBA" id="ARBA00023128"/>
    </source>
</evidence>
<keyword evidence="20" id="KW-1185">Reference proteome</keyword>
<comment type="function">
    <text evidence="1">Accessory subunit of the mitochondrial membrane respiratory chain NADH dehydrogenase (Complex I), that is believed not to be involved in catalysis. Complex I functions in the transfer of electrons from NADH to the respiratory chain. The immediate electron acceptor for the enzyme is believed to be ubiquinone.</text>
</comment>
<comment type="subunit">
    <text evidence="16">Complex I is composed of 45 different subunits. Interacts with BCAP31.</text>
</comment>
<sequence>MASSLVRMSVSTTANPIFRRLVKPSAVSFFNKRLNFQSRFISTSKKNKDAVAAGHHHVDQPVAPAEKLEKLEDKEENWISYGYSLVDRDSDEFSHHIIFFGGITICICFGSFLFAYFPDYKDVAWTQREAYLELERRRAAGKPLIDANLIDPAKIQLPDDEELGNYEIIV</sequence>
<dbReference type="Proteomes" id="UP000015101">
    <property type="component" value="Unassembled WGS sequence"/>
</dbReference>
<keyword evidence="11 17" id="KW-1133">Transmembrane helix</keyword>
<evidence type="ECO:0000313" key="19">
    <source>
        <dbReference type="EnsemblMetazoa" id="HelroP161570"/>
    </source>
</evidence>
<keyword evidence="7 17" id="KW-0812">Transmembrane</keyword>
<dbReference type="PANTHER" id="PTHR13327:SF0">
    <property type="entry name" value="NADH DEHYDROGENASE [UBIQUINONE] 1 BETA SUBCOMPLEX SUBUNIT 11, MITOCHONDRIAL"/>
    <property type="match status" value="1"/>
</dbReference>
<dbReference type="GeneID" id="20199226"/>
<feature type="transmembrane region" description="Helical" evidence="17">
    <location>
        <begin position="97"/>
        <end position="117"/>
    </location>
</feature>
<protein>
    <recommendedName>
        <fullName evidence="4">NADH dehydrogenase [ubiquinone] 1 beta subcomplex subunit 11, mitochondrial</fullName>
    </recommendedName>
    <alternativeName>
        <fullName evidence="15">Complex I-ESSS</fullName>
    </alternativeName>
    <alternativeName>
        <fullName evidence="14">NADH-ubiquinone oxidoreductase ESSS subunit</fullName>
    </alternativeName>
</protein>
<evidence type="ECO:0000256" key="4">
    <source>
        <dbReference type="ARBA" id="ARBA00018632"/>
    </source>
</evidence>
<dbReference type="EMBL" id="KB096742">
    <property type="protein sequence ID" value="ESO02315.1"/>
    <property type="molecule type" value="Genomic_DNA"/>
</dbReference>
<comment type="subcellular location">
    <subcellularLocation>
        <location evidence="2">Mitochondrion inner membrane</location>
        <topology evidence="2">Single-pass membrane protein</topology>
    </subcellularLocation>
</comment>
<dbReference type="EMBL" id="AMQM01000843">
    <property type="status" value="NOT_ANNOTATED_CDS"/>
    <property type="molecule type" value="Genomic_DNA"/>
</dbReference>
<dbReference type="Pfam" id="PF10183">
    <property type="entry name" value="ESSS"/>
    <property type="match status" value="1"/>
</dbReference>
<keyword evidence="12" id="KW-0496">Mitochondrion</keyword>
<accession>T1ERM6</accession>
<name>T1ERM6_HELRO</name>
<evidence type="ECO:0000256" key="11">
    <source>
        <dbReference type="ARBA" id="ARBA00022989"/>
    </source>
</evidence>
<keyword evidence="6" id="KW-0679">Respiratory chain</keyword>
<comment type="similarity">
    <text evidence="3">Belongs to the complex I NDUFB11 subunit family.</text>
</comment>
<evidence type="ECO:0000313" key="18">
    <source>
        <dbReference type="EMBL" id="ESO02315.1"/>
    </source>
</evidence>
<reference evidence="20" key="1">
    <citation type="submission" date="2012-12" db="EMBL/GenBank/DDBJ databases">
        <authorList>
            <person name="Hellsten U."/>
            <person name="Grimwood J."/>
            <person name="Chapman J.A."/>
            <person name="Shapiro H."/>
            <person name="Aerts A."/>
            <person name="Otillar R.P."/>
            <person name="Terry A.Y."/>
            <person name="Boore J.L."/>
            <person name="Simakov O."/>
            <person name="Marletaz F."/>
            <person name="Cho S.-J."/>
            <person name="Edsinger-Gonzales E."/>
            <person name="Havlak P."/>
            <person name="Kuo D.-H."/>
            <person name="Larsson T."/>
            <person name="Lv J."/>
            <person name="Arendt D."/>
            <person name="Savage R."/>
            <person name="Osoegawa K."/>
            <person name="de Jong P."/>
            <person name="Lindberg D.R."/>
            <person name="Seaver E.C."/>
            <person name="Weisblat D.A."/>
            <person name="Putnam N.H."/>
            <person name="Grigoriev I.V."/>
            <person name="Rokhsar D.S."/>
        </authorList>
    </citation>
    <scope>NUCLEOTIDE SEQUENCE</scope>
</reference>
<dbReference type="CTD" id="20199226"/>
<evidence type="ECO:0000256" key="5">
    <source>
        <dbReference type="ARBA" id="ARBA00022448"/>
    </source>
</evidence>
<dbReference type="KEGG" id="hro:HELRODRAFT_161570"/>
<dbReference type="PANTHER" id="PTHR13327">
    <property type="entry name" value="NADH-UBIQUINONE OXIDOREDUCTASE ESSS SUBUNIT, MITOCHONDRIAL PRECURSOR"/>
    <property type="match status" value="1"/>
</dbReference>
<dbReference type="RefSeq" id="XP_009019723.1">
    <property type="nucleotide sequence ID" value="XM_009021475.1"/>
</dbReference>
<evidence type="ECO:0000256" key="6">
    <source>
        <dbReference type="ARBA" id="ARBA00022660"/>
    </source>
</evidence>
<evidence type="ECO:0000256" key="14">
    <source>
        <dbReference type="ARBA" id="ARBA00030753"/>
    </source>
</evidence>
<dbReference type="OrthoDB" id="5917019at2759"/>
<evidence type="ECO:0000256" key="17">
    <source>
        <dbReference type="SAM" id="Phobius"/>
    </source>
</evidence>
<keyword evidence="10" id="KW-0249">Electron transport</keyword>
<dbReference type="eggNOG" id="KOG4808">
    <property type="taxonomic scope" value="Eukaryota"/>
</dbReference>
<evidence type="ECO:0000313" key="20">
    <source>
        <dbReference type="Proteomes" id="UP000015101"/>
    </source>
</evidence>
<evidence type="ECO:0000256" key="1">
    <source>
        <dbReference type="ARBA" id="ARBA00003195"/>
    </source>
</evidence>
<evidence type="ECO:0000256" key="3">
    <source>
        <dbReference type="ARBA" id="ARBA00008915"/>
    </source>
</evidence>
<evidence type="ECO:0000256" key="2">
    <source>
        <dbReference type="ARBA" id="ARBA00004434"/>
    </source>
</evidence>
<keyword evidence="8" id="KW-0999">Mitochondrion inner membrane</keyword>
<dbReference type="STRING" id="6412.T1ERM6"/>
<dbReference type="FunCoup" id="T1ERM6">
    <property type="interactions" value="359"/>
</dbReference>
<evidence type="ECO:0000256" key="16">
    <source>
        <dbReference type="ARBA" id="ARBA00046528"/>
    </source>
</evidence>
<keyword evidence="5" id="KW-0813">Transport</keyword>
<keyword evidence="13 17" id="KW-0472">Membrane</keyword>
<dbReference type="GO" id="GO:0005743">
    <property type="term" value="C:mitochondrial inner membrane"/>
    <property type="evidence" value="ECO:0007669"/>
    <property type="project" value="UniProtKB-SubCell"/>
</dbReference>
<evidence type="ECO:0000256" key="13">
    <source>
        <dbReference type="ARBA" id="ARBA00023136"/>
    </source>
</evidence>
<dbReference type="EnsemblMetazoa" id="HelroT161570">
    <property type="protein sequence ID" value="HelroP161570"/>
    <property type="gene ID" value="HelroG161570"/>
</dbReference>
<dbReference type="OMA" id="DTKPRYW"/>
<dbReference type="InterPro" id="IPR019329">
    <property type="entry name" value="NADH_UbQ_OxRdtase_ESSS_su"/>
</dbReference>
<evidence type="ECO:0000256" key="7">
    <source>
        <dbReference type="ARBA" id="ARBA00022692"/>
    </source>
</evidence>
<dbReference type="GO" id="GO:0045271">
    <property type="term" value="C:respiratory chain complex I"/>
    <property type="evidence" value="ECO:0000318"/>
    <property type="project" value="GO_Central"/>
</dbReference>
<evidence type="ECO:0000256" key="9">
    <source>
        <dbReference type="ARBA" id="ARBA00022946"/>
    </source>
</evidence>
<dbReference type="HOGENOM" id="CLU_109862_1_0_1"/>
<gene>
    <name evidence="19" type="primary">20199226</name>
    <name evidence="18" type="ORF">HELRODRAFT_161570</name>
</gene>
<dbReference type="InParanoid" id="T1ERM6"/>
<proteinExistence type="inferred from homology"/>
<evidence type="ECO:0000256" key="15">
    <source>
        <dbReference type="ARBA" id="ARBA00031387"/>
    </source>
</evidence>
<evidence type="ECO:0000256" key="8">
    <source>
        <dbReference type="ARBA" id="ARBA00022792"/>
    </source>
</evidence>